<dbReference type="CDD" id="cd00806">
    <property type="entry name" value="TrpRS_core"/>
    <property type="match status" value="1"/>
</dbReference>
<dbReference type="Proteomes" id="UP000177376">
    <property type="component" value="Unassembled WGS sequence"/>
</dbReference>
<dbReference type="GO" id="GO:0005524">
    <property type="term" value="F:ATP binding"/>
    <property type="evidence" value="ECO:0007669"/>
    <property type="project" value="UniProtKB-KW"/>
</dbReference>
<proteinExistence type="inferred from homology"/>
<protein>
    <recommendedName>
        <fullName evidence="2 8">Tryptophan--tRNA ligase</fullName>
        <ecNumber evidence="2 8">6.1.1.2</ecNumber>
    </recommendedName>
</protein>
<dbReference type="PROSITE" id="PS00178">
    <property type="entry name" value="AA_TRNA_LIGASE_I"/>
    <property type="match status" value="1"/>
</dbReference>
<organism evidence="10 11">
    <name type="scientific">Candidatus Buchananbacteria bacterium RIFCSPLOWO2_01_FULL_39_33</name>
    <dbReference type="NCBI Taxonomy" id="1797543"/>
    <lineage>
        <taxon>Bacteria</taxon>
        <taxon>Candidatus Buchananiibacteriota</taxon>
    </lineage>
</organism>
<dbReference type="InterPro" id="IPR002305">
    <property type="entry name" value="aa-tRNA-synth_Ic"/>
</dbReference>
<evidence type="ECO:0000256" key="1">
    <source>
        <dbReference type="ARBA" id="ARBA00005594"/>
    </source>
</evidence>
<dbReference type="EMBL" id="MHIM01000024">
    <property type="protein sequence ID" value="OGY52146.1"/>
    <property type="molecule type" value="Genomic_DNA"/>
</dbReference>
<evidence type="ECO:0000256" key="2">
    <source>
        <dbReference type="ARBA" id="ARBA00013161"/>
    </source>
</evidence>
<keyword evidence="7 9" id="KW-0030">Aminoacyl-tRNA synthetase</keyword>
<comment type="caution">
    <text evidence="10">The sequence shown here is derived from an EMBL/GenBank/DDBJ whole genome shotgun (WGS) entry which is preliminary data.</text>
</comment>
<evidence type="ECO:0000313" key="10">
    <source>
        <dbReference type="EMBL" id="OGY52146.1"/>
    </source>
</evidence>
<dbReference type="GO" id="GO:0005737">
    <property type="term" value="C:cytoplasm"/>
    <property type="evidence" value="ECO:0007669"/>
    <property type="project" value="UniProtKB-UniRule"/>
</dbReference>
<dbReference type="InterPro" id="IPR002306">
    <property type="entry name" value="Trp-tRNA-ligase"/>
</dbReference>
<evidence type="ECO:0000256" key="8">
    <source>
        <dbReference type="NCBIfam" id="TIGR00233"/>
    </source>
</evidence>
<keyword evidence="5 9" id="KW-0067">ATP-binding</keyword>
<dbReference type="PRINTS" id="PR01039">
    <property type="entry name" value="TRNASYNTHTRP"/>
</dbReference>
<evidence type="ECO:0000313" key="11">
    <source>
        <dbReference type="Proteomes" id="UP000177376"/>
    </source>
</evidence>
<dbReference type="Gene3D" id="3.40.50.620">
    <property type="entry name" value="HUPs"/>
    <property type="match status" value="1"/>
</dbReference>
<dbReference type="PANTHER" id="PTHR43766:SF1">
    <property type="entry name" value="TRYPTOPHAN--TRNA LIGASE, MITOCHONDRIAL"/>
    <property type="match status" value="1"/>
</dbReference>
<evidence type="ECO:0000256" key="3">
    <source>
        <dbReference type="ARBA" id="ARBA00022598"/>
    </source>
</evidence>
<sequence>MKKPVVVSGIQPSGPLHIGNYLGALKNWVKIQNSGQYDCFFFIADYHSLTESYNPGEKKEQIFNLAIDYLSAGLDPKKCTIFVQSQVPACTELAWIFNTVTPISELERMTQFKDKASRQIKNINLGLFAYPVLQAADILLYHGQFVPVGEDQIQHIELTRAIARWFNNKYKTKYFPETKPLLTPAARIMSLTDPTKKMSKSLGDKHWLGVAEPFDAIFSKIKKAPTTSEGLKNLQAIYEAFSEDMKSPFNPAKMSETKRVLAEGISRHFAAGQKTKNDLLKNENYVNKVLADGQSQAQAIASKTITEVKKIIGVG</sequence>
<dbReference type="AlphaFoldDB" id="A0A1G1YK02"/>
<dbReference type="InterPro" id="IPR001412">
    <property type="entry name" value="aa-tRNA-synth_I_CS"/>
</dbReference>
<evidence type="ECO:0000256" key="5">
    <source>
        <dbReference type="ARBA" id="ARBA00022840"/>
    </source>
</evidence>
<evidence type="ECO:0000256" key="9">
    <source>
        <dbReference type="RuleBase" id="RU363036"/>
    </source>
</evidence>
<evidence type="ECO:0000256" key="4">
    <source>
        <dbReference type="ARBA" id="ARBA00022741"/>
    </source>
</evidence>
<keyword evidence="6 9" id="KW-0648">Protein biosynthesis</keyword>
<keyword evidence="3 9" id="KW-0436">Ligase</keyword>
<reference evidence="10 11" key="1">
    <citation type="journal article" date="2016" name="Nat. Commun.">
        <title>Thousands of microbial genomes shed light on interconnected biogeochemical processes in an aquifer system.</title>
        <authorList>
            <person name="Anantharaman K."/>
            <person name="Brown C.T."/>
            <person name="Hug L.A."/>
            <person name="Sharon I."/>
            <person name="Castelle C.J."/>
            <person name="Probst A.J."/>
            <person name="Thomas B.C."/>
            <person name="Singh A."/>
            <person name="Wilkins M.J."/>
            <person name="Karaoz U."/>
            <person name="Brodie E.L."/>
            <person name="Williams K.H."/>
            <person name="Hubbard S.S."/>
            <person name="Banfield J.F."/>
        </authorList>
    </citation>
    <scope>NUCLEOTIDE SEQUENCE [LARGE SCALE GENOMIC DNA]</scope>
</reference>
<keyword evidence="4 9" id="KW-0547">Nucleotide-binding</keyword>
<dbReference type="InterPro" id="IPR050203">
    <property type="entry name" value="Trp-tRNA_synthetase"/>
</dbReference>
<dbReference type="SUPFAM" id="SSF52374">
    <property type="entry name" value="Nucleotidylyl transferase"/>
    <property type="match status" value="1"/>
</dbReference>
<dbReference type="Pfam" id="PF00579">
    <property type="entry name" value="tRNA-synt_1b"/>
    <property type="match status" value="1"/>
</dbReference>
<accession>A0A1G1YK02</accession>
<dbReference type="PANTHER" id="PTHR43766">
    <property type="entry name" value="TRYPTOPHAN--TRNA LIGASE, MITOCHONDRIAL"/>
    <property type="match status" value="1"/>
</dbReference>
<comment type="similarity">
    <text evidence="1 9">Belongs to the class-I aminoacyl-tRNA synthetase family.</text>
</comment>
<dbReference type="GO" id="GO:0004830">
    <property type="term" value="F:tryptophan-tRNA ligase activity"/>
    <property type="evidence" value="ECO:0007669"/>
    <property type="project" value="UniProtKB-UniRule"/>
</dbReference>
<gene>
    <name evidence="10" type="ORF">A3A02_00880</name>
</gene>
<name>A0A1G1YK02_9BACT</name>
<evidence type="ECO:0000256" key="7">
    <source>
        <dbReference type="ARBA" id="ARBA00023146"/>
    </source>
</evidence>
<dbReference type="NCBIfam" id="TIGR00233">
    <property type="entry name" value="trpS"/>
    <property type="match status" value="1"/>
</dbReference>
<dbReference type="EC" id="6.1.1.2" evidence="2 8"/>
<dbReference type="InterPro" id="IPR014729">
    <property type="entry name" value="Rossmann-like_a/b/a_fold"/>
</dbReference>
<dbReference type="GO" id="GO:0006436">
    <property type="term" value="P:tryptophanyl-tRNA aminoacylation"/>
    <property type="evidence" value="ECO:0007669"/>
    <property type="project" value="UniProtKB-UniRule"/>
</dbReference>
<evidence type="ECO:0000256" key="6">
    <source>
        <dbReference type="ARBA" id="ARBA00022917"/>
    </source>
</evidence>
<dbReference type="Gene3D" id="1.10.240.10">
    <property type="entry name" value="Tyrosyl-Transfer RNA Synthetase"/>
    <property type="match status" value="1"/>
</dbReference>